<protein>
    <submittedName>
        <fullName evidence="2">Uncharacterized protein</fullName>
    </submittedName>
</protein>
<dbReference type="AlphaFoldDB" id="A0A1Y2UDZ4"/>
<sequence length="492" mass="56828">MKVTSTINLSSSSRGWTGVKKHMEHDPKLNHANKDIFNDLTKYNRSGTAFPDEVITRRLDNFFGDYVREHDAKAIQNRHPERVYGSVKKYLDGKNKITAVATVGDMENRNELIKQLCPEGSYKAIQIPSSPNSETLVITDSAVAKKFYGVYTEALVNFLKTNYKINGASCYSYFIPGRYSVHVDEAGAPHIHYELYATGKTKKGRPTVSLNQTLVKYAERATGSHMSGREALKWYRSFNDQHLTRALDAQFKEVYGDRFKGLEFYRKGTQDVGRSMEQVKNIKRQENELKARQQDLEVEQQQIAEKVKLVNELEEEITKIADEIDPQRPPISPAEELVLARGPESYGKWNEENEQRDFLPYVFTWLKEFAKKLKERWEEIVKREKILDEHEKTLNEREKALNTREKSLTKQEEKVQKTKEEIADCLDSLGQSNMAQLVRNNTDNLGEFNGKKNHLSDLVKVAIEEATTKQLRQTKRQINLGLEQKYGKPRER</sequence>
<feature type="coiled-coil region" evidence="1">
    <location>
        <begin position="279"/>
        <end position="323"/>
    </location>
</feature>
<proteinExistence type="predicted"/>
<gene>
    <name evidence="2" type="ORF">BHL82_10365</name>
</gene>
<organism evidence="2 3">
    <name type="scientific">Limosilactobacillus reuteri</name>
    <name type="common">Lactobacillus reuteri</name>
    <dbReference type="NCBI Taxonomy" id="1598"/>
    <lineage>
        <taxon>Bacteria</taxon>
        <taxon>Bacillati</taxon>
        <taxon>Bacillota</taxon>
        <taxon>Bacilli</taxon>
        <taxon>Lactobacillales</taxon>
        <taxon>Lactobacillaceae</taxon>
        <taxon>Limosilactobacillus</taxon>
    </lineage>
</organism>
<evidence type="ECO:0000313" key="3">
    <source>
        <dbReference type="Proteomes" id="UP000194286"/>
    </source>
</evidence>
<evidence type="ECO:0000313" key="2">
    <source>
        <dbReference type="EMBL" id="OTA80830.1"/>
    </source>
</evidence>
<comment type="caution">
    <text evidence="2">The sequence shown here is derived from an EMBL/GenBank/DDBJ whole genome shotgun (WGS) entry which is preliminary data.</text>
</comment>
<dbReference type="Proteomes" id="UP000194286">
    <property type="component" value="Unassembled WGS sequence"/>
</dbReference>
<feature type="coiled-coil region" evidence="1">
    <location>
        <begin position="383"/>
        <end position="428"/>
    </location>
</feature>
<evidence type="ECO:0000256" key="1">
    <source>
        <dbReference type="SAM" id="Coils"/>
    </source>
</evidence>
<keyword evidence="1" id="KW-0175">Coiled coil</keyword>
<dbReference type="EMBL" id="MIMU01000157">
    <property type="protein sequence ID" value="OTA80830.1"/>
    <property type="molecule type" value="Genomic_DNA"/>
</dbReference>
<accession>A0A1Y2UDZ4</accession>
<dbReference type="RefSeq" id="WP_086136117.1">
    <property type="nucleotide sequence ID" value="NZ_MIMF01000052.1"/>
</dbReference>
<reference evidence="2 3" key="1">
    <citation type="submission" date="2016-09" db="EMBL/GenBank/DDBJ databases">
        <title>Lactobacillus reuteri KLR3005, genome sequencing and assembly.</title>
        <authorList>
            <person name="Lee J.-Y."/>
            <person name="Kim E.B."/>
            <person name="Choi Y.-J."/>
        </authorList>
    </citation>
    <scope>NUCLEOTIDE SEQUENCE [LARGE SCALE GENOMIC DNA]</scope>
    <source>
        <strain evidence="2 3">KLR3005</strain>
    </source>
</reference>
<name>A0A1Y2UDZ4_LIMRT</name>